<dbReference type="Proteomes" id="UP000299102">
    <property type="component" value="Unassembled WGS sequence"/>
</dbReference>
<dbReference type="EMBL" id="BGZK01000554">
    <property type="protein sequence ID" value="GBP49938.1"/>
    <property type="molecule type" value="Genomic_DNA"/>
</dbReference>
<feature type="compositionally biased region" description="Basic residues" evidence="1">
    <location>
        <begin position="108"/>
        <end position="118"/>
    </location>
</feature>
<sequence>MEFVPAFASDRPLRAQHTINPDRSPLYRSRYLFNLCETRPDDPNAGLGQSYTHRTMNAICLFGGNRQLPGSAIARSIWISQEKMFLHRRHAQKRPRNLSPSQLTSRQKCNKRRRYPSARHQRNISNAFCTVIKFDDKKFGGNRADNEPRTVSRHCRGNVSVTRGAARSAYILLGASTKTSLRTNMICYRTRFVTASA</sequence>
<organism evidence="2 3">
    <name type="scientific">Eumeta variegata</name>
    <name type="common">Bagworm moth</name>
    <name type="synonym">Eumeta japonica</name>
    <dbReference type="NCBI Taxonomy" id="151549"/>
    <lineage>
        <taxon>Eukaryota</taxon>
        <taxon>Metazoa</taxon>
        <taxon>Ecdysozoa</taxon>
        <taxon>Arthropoda</taxon>
        <taxon>Hexapoda</taxon>
        <taxon>Insecta</taxon>
        <taxon>Pterygota</taxon>
        <taxon>Neoptera</taxon>
        <taxon>Endopterygota</taxon>
        <taxon>Lepidoptera</taxon>
        <taxon>Glossata</taxon>
        <taxon>Ditrysia</taxon>
        <taxon>Tineoidea</taxon>
        <taxon>Psychidae</taxon>
        <taxon>Oiketicinae</taxon>
        <taxon>Eumeta</taxon>
    </lineage>
</organism>
<protein>
    <submittedName>
        <fullName evidence="2">Uncharacterized protein</fullName>
    </submittedName>
</protein>
<gene>
    <name evidence="2" type="ORF">EVAR_29551_1</name>
</gene>
<dbReference type="AlphaFoldDB" id="A0A4C1WF09"/>
<feature type="compositionally biased region" description="Polar residues" evidence="1">
    <location>
        <begin position="98"/>
        <end position="107"/>
    </location>
</feature>
<reference evidence="2 3" key="1">
    <citation type="journal article" date="2019" name="Commun. Biol.">
        <title>The bagworm genome reveals a unique fibroin gene that provides high tensile strength.</title>
        <authorList>
            <person name="Kono N."/>
            <person name="Nakamura H."/>
            <person name="Ohtoshi R."/>
            <person name="Tomita M."/>
            <person name="Numata K."/>
            <person name="Arakawa K."/>
        </authorList>
    </citation>
    <scope>NUCLEOTIDE SEQUENCE [LARGE SCALE GENOMIC DNA]</scope>
</reference>
<feature type="region of interest" description="Disordered" evidence="1">
    <location>
        <begin position="89"/>
        <end position="118"/>
    </location>
</feature>
<evidence type="ECO:0000256" key="1">
    <source>
        <dbReference type="SAM" id="MobiDB-lite"/>
    </source>
</evidence>
<evidence type="ECO:0000313" key="3">
    <source>
        <dbReference type="Proteomes" id="UP000299102"/>
    </source>
</evidence>
<comment type="caution">
    <text evidence="2">The sequence shown here is derived from an EMBL/GenBank/DDBJ whole genome shotgun (WGS) entry which is preliminary data.</text>
</comment>
<accession>A0A4C1WF09</accession>
<name>A0A4C1WF09_EUMVA</name>
<keyword evidence="3" id="KW-1185">Reference proteome</keyword>
<evidence type="ECO:0000313" key="2">
    <source>
        <dbReference type="EMBL" id="GBP49938.1"/>
    </source>
</evidence>
<proteinExistence type="predicted"/>